<feature type="transmembrane region" description="Helical" evidence="1">
    <location>
        <begin position="6"/>
        <end position="28"/>
    </location>
</feature>
<comment type="caution">
    <text evidence="2">The sequence shown here is derived from an EMBL/GenBank/DDBJ whole genome shotgun (WGS) entry which is preliminary data.</text>
</comment>
<evidence type="ECO:0000313" key="2">
    <source>
        <dbReference type="EMBL" id="TWH69123.1"/>
    </source>
</evidence>
<gene>
    <name evidence="2" type="ORF">JD77_04125</name>
</gene>
<evidence type="ECO:0000256" key="1">
    <source>
        <dbReference type="SAM" id="Phobius"/>
    </source>
</evidence>
<proteinExistence type="predicted"/>
<dbReference type="EMBL" id="VLKE01000001">
    <property type="protein sequence ID" value="TWH69123.1"/>
    <property type="molecule type" value="Genomic_DNA"/>
</dbReference>
<keyword evidence="3" id="KW-1185">Reference proteome</keyword>
<dbReference type="Proteomes" id="UP000319825">
    <property type="component" value="Unassembled WGS sequence"/>
</dbReference>
<reference evidence="2 3" key="1">
    <citation type="submission" date="2019-07" db="EMBL/GenBank/DDBJ databases">
        <title>R&amp;d 2014.</title>
        <authorList>
            <person name="Klenk H.-P."/>
        </authorList>
    </citation>
    <scope>NUCLEOTIDE SEQUENCE [LARGE SCALE GENOMIC DNA]</scope>
    <source>
        <strain evidence="2 3">DSM 43868</strain>
    </source>
</reference>
<keyword evidence="1" id="KW-1133">Transmembrane helix</keyword>
<evidence type="ECO:0000313" key="3">
    <source>
        <dbReference type="Proteomes" id="UP000319825"/>
    </source>
</evidence>
<protein>
    <recommendedName>
        <fullName evidence="4">LPXTG-motif cell wall-anchored protein</fullName>
    </recommendedName>
</protein>
<name>A0A562IEI4_MICOL</name>
<keyword evidence="1" id="KW-0472">Membrane</keyword>
<accession>A0A562IEI4</accession>
<evidence type="ECO:0008006" key="4">
    <source>
        <dbReference type="Google" id="ProtNLM"/>
    </source>
</evidence>
<sequence length="39" mass="4063">MALTGMALTGMALTGLALIGGGATLVLLRRRRDRVTFTS</sequence>
<organism evidence="2 3">
    <name type="scientific">Micromonospora olivasterospora</name>
    <dbReference type="NCBI Taxonomy" id="1880"/>
    <lineage>
        <taxon>Bacteria</taxon>
        <taxon>Bacillati</taxon>
        <taxon>Actinomycetota</taxon>
        <taxon>Actinomycetes</taxon>
        <taxon>Micromonosporales</taxon>
        <taxon>Micromonosporaceae</taxon>
        <taxon>Micromonospora</taxon>
    </lineage>
</organism>
<keyword evidence="1" id="KW-0812">Transmembrane</keyword>
<dbReference type="AlphaFoldDB" id="A0A562IEI4"/>